<organism evidence="2 3">
    <name type="scientific">Collybiopsis luxurians FD-317 M1</name>
    <dbReference type="NCBI Taxonomy" id="944289"/>
    <lineage>
        <taxon>Eukaryota</taxon>
        <taxon>Fungi</taxon>
        <taxon>Dikarya</taxon>
        <taxon>Basidiomycota</taxon>
        <taxon>Agaricomycotina</taxon>
        <taxon>Agaricomycetes</taxon>
        <taxon>Agaricomycetidae</taxon>
        <taxon>Agaricales</taxon>
        <taxon>Marasmiineae</taxon>
        <taxon>Omphalotaceae</taxon>
        <taxon>Collybiopsis</taxon>
        <taxon>Collybiopsis luxurians</taxon>
    </lineage>
</organism>
<feature type="compositionally biased region" description="Basic and acidic residues" evidence="1">
    <location>
        <begin position="64"/>
        <end position="87"/>
    </location>
</feature>
<evidence type="ECO:0000313" key="2">
    <source>
        <dbReference type="EMBL" id="KIK55629.1"/>
    </source>
</evidence>
<keyword evidence="3" id="KW-1185">Reference proteome</keyword>
<evidence type="ECO:0000313" key="3">
    <source>
        <dbReference type="Proteomes" id="UP000053593"/>
    </source>
</evidence>
<name>A0A0D0C037_9AGAR</name>
<sequence>MRRKNSLGKIAHYPSKILGKILPRFVLISIGSYLSDLSFTRRGDSPQGRAVTTPDNTLNRPPLRRAETTVRRPKRSCELERPDESNKRWSIASTQAIRAETFSRAIDQPRADYKRSEDSTLLPPSINQSSLPPPLTRSMTQLNPPKPRKTAHSIKRLDRNHSERRPTRPFHPSQQGLASEPNLPATLSSETTIDTIASIAQRIVTRELQASQHDSWDFLDYYAQS</sequence>
<dbReference type="EMBL" id="KN834804">
    <property type="protein sequence ID" value="KIK55629.1"/>
    <property type="molecule type" value="Genomic_DNA"/>
</dbReference>
<dbReference type="HOGENOM" id="CLU_1230068_0_0_1"/>
<feature type="compositionally biased region" description="Basic and acidic residues" evidence="1">
    <location>
        <begin position="155"/>
        <end position="166"/>
    </location>
</feature>
<dbReference type="Proteomes" id="UP000053593">
    <property type="component" value="Unassembled WGS sequence"/>
</dbReference>
<proteinExistence type="predicted"/>
<protein>
    <submittedName>
        <fullName evidence="2">Uncharacterized protein</fullName>
    </submittedName>
</protein>
<dbReference type="AlphaFoldDB" id="A0A0D0C037"/>
<evidence type="ECO:0000256" key="1">
    <source>
        <dbReference type="SAM" id="MobiDB-lite"/>
    </source>
</evidence>
<dbReference type="OrthoDB" id="2945492at2759"/>
<feature type="region of interest" description="Disordered" evidence="1">
    <location>
        <begin position="39"/>
        <end position="188"/>
    </location>
</feature>
<gene>
    <name evidence="2" type="ORF">GYMLUDRAFT_833346</name>
</gene>
<reference evidence="2 3" key="1">
    <citation type="submission" date="2014-04" db="EMBL/GenBank/DDBJ databases">
        <title>Evolutionary Origins and Diversification of the Mycorrhizal Mutualists.</title>
        <authorList>
            <consortium name="DOE Joint Genome Institute"/>
            <consortium name="Mycorrhizal Genomics Consortium"/>
            <person name="Kohler A."/>
            <person name="Kuo A."/>
            <person name="Nagy L.G."/>
            <person name="Floudas D."/>
            <person name="Copeland A."/>
            <person name="Barry K.W."/>
            <person name="Cichocki N."/>
            <person name="Veneault-Fourrey C."/>
            <person name="LaButti K."/>
            <person name="Lindquist E.A."/>
            <person name="Lipzen A."/>
            <person name="Lundell T."/>
            <person name="Morin E."/>
            <person name="Murat C."/>
            <person name="Riley R."/>
            <person name="Ohm R."/>
            <person name="Sun H."/>
            <person name="Tunlid A."/>
            <person name="Henrissat B."/>
            <person name="Grigoriev I.V."/>
            <person name="Hibbett D.S."/>
            <person name="Martin F."/>
        </authorList>
    </citation>
    <scope>NUCLEOTIDE SEQUENCE [LARGE SCALE GENOMIC DNA]</scope>
    <source>
        <strain evidence="2 3">FD-317 M1</strain>
    </source>
</reference>
<accession>A0A0D0C037</accession>
<feature type="compositionally biased region" description="Basic and acidic residues" evidence="1">
    <location>
        <begin position="107"/>
        <end position="118"/>
    </location>
</feature>